<name>A0A2T7AA59_9POAL</name>
<feature type="region of interest" description="Disordered" evidence="1">
    <location>
        <begin position="43"/>
        <end position="134"/>
    </location>
</feature>
<accession>A0A2T7AA59</accession>
<dbReference type="EMBL" id="KZ794299">
    <property type="protein sequence ID" value="PUV26819.1"/>
    <property type="molecule type" value="Genomic_DNA"/>
</dbReference>
<reference evidence="2" key="1">
    <citation type="submission" date="2018-04" db="EMBL/GenBank/DDBJ databases">
        <title>WGS assembly of Panicum hallii.</title>
        <authorList>
            <person name="Lovell J."/>
            <person name="Jenkins J."/>
            <person name="Lowry D."/>
            <person name="Mamidi S."/>
            <person name="Sreedasyam A."/>
            <person name="Weng X."/>
            <person name="Barry K."/>
            <person name="Bonette J."/>
            <person name="Campitelli B."/>
            <person name="Daum C."/>
            <person name="Gordon S."/>
            <person name="Gould B."/>
            <person name="Lipzen A."/>
            <person name="Macqueen A."/>
            <person name="Palacio-Mejia J."/>
            <person name="Plott C."/>
            <person name="Shakirov E."/>
            <person name="Shu S."/>
            <person name="Yoshinaga Y."/>
            <person name="Zane M."/>
            <person name="Rokhsar D."/>
            <person name="Grimwood J."/>
            <person name="Schmutz J."/>
            <person name="Juenger T."/>
        </authorList>
    </citation>
    <scope>NUCLEOTIDE SEQUENCE [LARGE SCALE GENOMIC DNA]</scope>
    <source>
        <strain evidence="2">FIL2</strain>
    </source>
</reference>
<sequence>MTESKYEGDRDANIQRIQDVFQSLGIAVLYETVSSMLSKAKVGKRKTLELESPESDNDYDPNSDIDNHYDSDDDYDDDLNSEFAINRTTQTTNTMPNPANSINTMPTPTSPRRLRRSSAVDNSLGQSSRQSNEINILSDHFDAANFSEAQTNEEEPHEDLVPVPPRNVRKKTMGHGLERMIKQGNKMPIQVTEGKLRPDVPVQADKLASECGVALRDNLSVYTSWKQYQNREGQEEVAKVLRKVASRLDVDVRNDGPSKEACNDIIKKGVKQQRYLLKKQYFDESLKTNRKVRFHQRTGARSYIAHRYSLRSKYNNMERDVVEFFGECMTSPQNGRTELASQIYEDMFAEKEREPEEGEPQKSPTHIVAESLSQISRSSTFLPNMGVIPVVPTQIHAQQASLEANQAAHQENQSLLRQTQEEVKGM</sequence>
<feature type="compositionally biased region" description="Polar residues" evidence="1">
    <location>
        <begin position="119"/>
        <end position="134"/>
    </location>
</feature>
<feature type="compositionally biased region" description="Acidic residues" evidence="1">
    <location>
        <begin position="51"/>
        <end position="63"/>
    </location>
</feature>
<dbReference type="PANTHER" id="PTHR33063:SF16">
    <property type="entry name" value="OS02G0241300 PROTEIN"/>
    <property type="match status" value="1"/>
</dbReference>
<dbReference type="AlphaFoldDB" id="A0A2T7AA59"/>
<evidence type="ECO:0000256" key="1">
    <source>
        <dbReference type="SAM" id="MobiDB-lite"/>
    </source>
</evidence>
<evidence type="ECO:0000313" key="2">
    <source>
        <dbReference type="EMBL" id="PUV26819.1"/>
    </source>
</evidence>
<feature type="compositionally biased region" description="Polar residues" evidence="1">
    <location>
        <begin position="86"/>
        <end position="103"/>
    </location>
</feature>
<proteinExistence type="predicted"/>
<gene>
    <name evidence="2" type="ORF">PAHAL_J032400</name>
</gene>
<dbReference type="Proteomes" id="UP000243499">
    <property type="component" value="Unassembled WGS sequence"/>
</dbReference>
<dbReference type="Gramene" id="PUV26819">
    <property type="protein sequence ID" value="PUV26819"/>
    <property type="gene ID" value="PAHAL_J032400"/>
</dbReference>
<organism evidence="2">
    <name type="scientific">Panicum hallii</name>
    <dbReference type="NCBI Taxonomy" id="206008"/>
    <lineage>
        <taxon>Eukaryota</taxon>
        <taxon>Viridiplantae</taxon>
        <taxon>Streptophyta</taxon>
        <taxon>Embryophyta</taxon>
        <taxon>Tracheophyta</taxon>
        <taxon>Spermatophyta</taxon>
        <taxon>Magnoliopsida</taxon>
        <taxon>Liliopsida</taxon>
        <taxon>Poales</taxon>
        <taxon>Poaceae</taxon>
        <taxon>PACMAD clade</taxon>
        <taxon>Panicoideae</taxon>
        <taxon>Panicodae</taxon>
        <taxon>Paniceae</taxon>
        <taxon>Panicinae</taxon>
        <taxon>Panicum</taxon>
        <taxon>Panicum sect. Panicum</taxon>
    </lineage>
</organism>
<protein>
    <submittedName>
        <fullName evidence="2">Uncharacterized protein</fullName>
    </submittedName>
</protein>
<feature type="compositionally biased region" description="Acidic residues" evidence="1">
    <location>
        <begin position="71"/>
        <end position="80"/>
    </location>
</feature>
<dbReference type="PANTHER" id="PTHR33063">
    <property type="entry name" value="OS02G0583500 PROTEIN"/>
    <property type="match status" value="1"/>
</dbReference>